<evidence type="ECO:0000256" key="1">
    <source>
        <dbReference type="SAM" id="MobiDB-lite"/>
    </source>
</evidence>
<dbReference type="EMBL" id="FOWE01000001">
    <property type="protein sequence ID" value="SFN92163.1"/>
    <property type="molecule type" value="Genomic_DNA"/>
</dbReference>
<proteinExistence type="predicted"/>
<dbReference type="SUPFAM" id="SSF53597">
    <property type="entry name" value="Dihydrofolate reductase-like"/>
    <property type="match status" value="1"/>
</dbReference>
<feature type="domain" description="Bacterial bifunctional deaminase-reductase C-terminal" evidence="2">
    <location>
        <begin position="2"/>
        <end position="180"/>
    </location>
</feature>
<sequence>MRKIVVHMMLSLDGCFEGPDHDLSWHRVDEELHAHFNEQLATASAFVEGRVTYELMEAFWPTADQDPDLPPVMHEFAGIWRAVPKIVYSRTLREVGPNASLRAEVDPGEIRALKQQPGGDMTLGGVDLVETFRRLDLVDEYRLYVNPVVVGRGRRLFETADEPTDLELVENRRFGNGVVLLRYAVRRPQDLAPASSGQEQEPGRGEDGRELRPVPAAGSD</sequence>
<evidence type="ECO:0000259" key="2">
    <source>
        <dbReference type="Pfam" id="PF01872"/>
    </source>
</evidence>
<dbReference type="GO" id="GO:0009231">
    <property type="term" value="P:riboflavin biosynthetic process"/>
    <property type="evidence" value="ECO:0007669"/>
    <property type="project" value="InterPro"/>
</dbReference>
<dbReference type="Proteomes" id="UP000183642">
    <property type="component" value="Unassembled WGS sequence"/>
</dbReference>
<dbReference type="PANTHER" id="PTHR38011:SF11">
    <property type="entry name" value="2,5-DIAMINO-6-RIBOSYLAMINO-4(3H)-PYRIMIDINONE 5'-PHOSPHATE REDUCTASE"/>
    <property type="match status" value="1"/>
</dbReference>
<dbReference type="InterPro" id="IPR024072">
    <property type="entry name" value="DHFR-like_dom_sf"/>
</dbReference>
<reference evidence="4" key="1">
    <citation type="submission" date="2016-10" db="EMBL/GenBank/DDBJ databases">
        <authorList>
            <person name="Varghese N."/>
            <person name="Submissions S."/>
        </authorList>
    </citation>
    <scope>NUCLEOTIDE SEQUENCE [LARGE SCALE GENOMIC DNA]</scope>
    <source>
        <strain evidence="4">DSM 43161</strain>
    </source>
</reference>
<evidence type="ECO:0000313" key="3">
    <source>
        <dbReference type="EMBL" id="SFN92163.1"/>
    </source>
</evidence>
<protein>
    <submittedName>
        <fullName evidence="3">Dihydrofolate reductase</fullName>
    </submittedName>
</protein>
<keyword evidence="4" id="KW-1185">Reference proteome</keyword>
<organism evidence="3 4">
    <name type="scientific">Geodermatophilus obscurus</name>
    <dbReference type="NCBI Taxonomy" id="1861"/>
    <lineage>
        <taxon>Bacteria</taxon>
        <taxon>Bacillati</taxon>
        <taxon>Actinomycetota</taxon>
        <taxon>Actinomycetes</taxon>
        <taxon>Geodermatophilales</taxon>
        <taxon>Geodermatophilaceae</taxon>
        <taxon>Geodermatophilus</taxon>
    </lineage>
</organism>
<dbReference type="RefSeq" id="WP_083426976.1">
    <property type="nucleotide sequence ID" value="NZ_FOWE01000001.1"/>
</dbReference>
<accession>A0A1I5CZ14</accession>
<feature type="compositionally biased region" description="Basic and acidic residues" evidence="1">
    <location>
        <begin position="201"/>
        <end position="212"/>
    </location>
</feature>
<name>A0A1I5CZ14_9ACTN</name>
<dbReference type="InterPro" id="IPR050765">
    <property type="entry name" value="Riboflavin_Biosynth_HTPR"/>
</dbReference>
<dbReference type="AlphaFoldDB" id="A0A1I5CZ14"/>
<feature type="region of interest" description="Disordered" evidence="1">
    <location>
        <begin position="190"/>
        <end position="220"/>
    </location>
</feature>
<dbReference type="InterPro" id="IPR002734">
    <property type="entry name" value="RibDG_C"/>
</dbReference>
<dbReference type="PANTHER" id="PTHR38011">
    <property type="entry name" value="DIHYDROFOLATE REDUCTASE FAMILY PROTEIN (AFU_ORTHOLOGUE AFUA_8G06820)"/>
    <property type="match status" value="1"/>
</dbReference>
<gene>
    <name evidence="3" type="ORF">SAMN05660359_00658</name>
</gene>
<dbReference type="OrthoDB" id="7949219at2"/>
<dbReference type="Pfam" id="PF01872">
    <property type="entry name" value="RibD_C"/>
    <property type="match status" value="1"/>
</dbReference>
<evidence type="ECO:0000313" key="4">
    <source>
        <dbReference type="Proteomes" id="UP000183642"/>
    </source>
</evidence>
<dbReference type="Gene3D" id="3.40.430.10">
    <property type="entry name" value="Dihydrofolate Reductase, subunit A"/>
    <property type="match status" value="1"/>
</dbReference>
<dbReference type="GO" id="GO:0008703">
    <property type="term" value="F:5-amino-6-(5-phosphoribosylamino)uracil reductase activity"/>
    <property type="evidence" value="ECO:0007669"/>
    <property type="project" value="InterPro"/>
</dbReference>